<keyword evidence="4" id="KW-1185">Reference proteome</keyword>
<dbReference type="RefSeq" id="WP_380757421.1">
    <property type="nucleotide sequence ID" value="NZ_JBHSRF010000042.1"/>
</dbReference>
<feature type="domain" description="Peptidase C51" evidence="2">
    <location>
        <begin position="42"/>
        <end position="127"/>
    </location>
</feature>
<evidence type="ECO:0000259" key="2">
    <source>
        <dbReference type="Pfam" id="PF05257"/>
    </source>
</evidence>
<evidence type="ECO:0000313" key="3">
    <source>
        <dbReference type="EMBL" id="MFC6084402.1"/>
    </source>
</evidence>
<dbReference type="InterPro" id="IPR007921">
    <property type="entry name" value="CHAP_dom"/>
</dbReference>
<evidence type="ECO:0000313" key="4">
    <source>
        <dbReference type="Proteomes" id="UP001596137"/>
    </source>
</evidence>
<keyword evidence="1" id="KW-1133">Transmembrane helix</keyword>
<feature type="transmembrane region" description="Helical" evidence="1">
    <location>
        <begin position="245"/>
        <end position="264"/>
    </location>
</feature>
<dbReference type="InterPro" id="IPR038765">
    <property type="entry name" value="Papain-like_cys_pep_sf"/>
</dbReference>
<sequence length="274" mass="28931">MSPELHEMIQLLKSQLGYSEHGGGYTKFGDWYGKTVEFDSDYSAQPWCDMFLSWAAHKLGYDEWFGQFAYTVGHAEWFISHDAWGDTPEPGAVVFYDWSGAGEVDGIDHVGMVIDVDGDTIHTIEGNVDGQFVREKTRDQDYVVGYGYPDQVKAQQEAEAMASAPAPAPAPGVAKAVHAAHTAAPAPAQPAPVAHPVSDSGVVTAGYPFSGPGAYVIAGVPVSGPGASGVAAAGLATVPGEAMPGYVTLLVPLLVALLAVVACVRARRTRRLSR</sequence>
<gene>
    <name evidence="3" type="ORF">ACFP1K_24815</name>
</gene>
<dbReference type="EMBL" id="JBHSRF010000042">
    <property type="protein sequence ID" value="MFC6084402.1"/>
    <property type="molecule type" value="Genomic_DNA"/>
</dbReference>
<keyword evidence="1" id="KW-0472">Membrane</keyword>
<dbReference type="Proteomes" id="UP001596137">
    <property type="component" value="Unassembled WGS sequence"/>
</dbReference>
<organism evidence="3 4">
    <name type="scientific">Sphaerisporangium aureirubrum</name>
    <dbReference type="NCBI Taxonomy" id="1544736"/>
    <lineage>
        <taxon>Bacteria</taxon>
        <taxon>Bacillati</taxon>
        <taxon>Actinomycetota</taxon>
        <taxon>Actinomycetes</taxon>
        <taxon>Streptosporangiales</taxon>
        <taxon>Streptosporangiaceae</taxon>
        <taxon>Sphaerisporangium</taxon>
    </lineage>
</organism>
<comment type="caution">
    <text evidence="3">The sequence shown here is derived from an EMBL/GenBank/DDBJ whole genome shotgun (WGS) entry which is preliminary data.</text>
</comment>
<proteinExistence type="predicted"/>
<name>A0ABW1NQ77_9ACTN</name>
<reference evidence="4" key="1">
    <citation type="journal article" date="2019" name="Int. J. Syst. Evol. Microbiol.">
        <title>The Global Catalogue of Microorganisms (GCM) 10K type strain sequencing project: providing services to taxonomists for standard genome sequencing and annotation.</title>
        <authorList>
            <consortium name="The Broad Institute Genomics Platform"/>
            <consortium name="The Broad Institute Genome Sequencing Center for Infectious Disease"/>
            <person name="Wu L."/>
            <person name="Ma J."/>
        </authorList>
    </citation>
    <scope>NUCLEOTIDE SEQUENCE [LARGE SCALE GENOMIC DNA]</scope>
    <source>
        <strain evidence="4">JCM 30346</strain>
    </source>
</reference>
<evidence type="ECO:0000256" key="1">
    <source>
        <dbReference type="SAM" id="Phobius"/>
    </source>
</evidence>
<keyword evidence="1" id="KW-0812">Transmembrane</keyword>
<accession>A0ABW1NQ77</accession>
<dbReference type="SUPFAM" id="SSF54001">
    <property type="entry name" value="Cysteine proteinases"/>
    <property type="match status" value="1"/>
</dbReference>
<protein>
    <submittedName>
        <fullName evidence="3">CHAP domain-containing protein</fullName>
    </submittedName>
</protein>
<dbReference type="Pfam" id="PF05257">
    <property type="entry name" value="CHAP"/>
    <property type="match status" value="1"/>
</dbReference>